<dbReference type="EMBL" id="BDGX01000093">
    <property type="protein sequence ID" value="GAV56443.1"/>
    <property type="molecule type" value="Genomic_DNA"/>
</dbReference>
<dbReference type="SUPFAM" id="SSF81464">
    <property type="entry name" value="Cytochrome c oxidase subunit II-like, transmembrane region"/>
    <property type="match status" value="1"/>
</dbReference>
<keyword evidence="3" id="KW-0472">Membrane</keyword>
<evidence type="ECO:0000259" key="4">
    <source>
        <dbReference type="PROSITE" id="PS50999"/>
    </source>
</evidence>
<comment type="subcellular location">
    <subcellularLocation>
        <location evidence="1">Membrane</location>
        <topology evidence="1">Multi-pass membrane protein</topology>
    </subcellularLocation>
</comment>
<dbReference type="AlphaFoldDB" id="A0A1Q3ALL5"/>
<evidence type="ECO:0000256" key="2">
    <source>
        <dbReference type="ARBA" id="ARBA00022692"/>
    </source>
</evidence>
<dbReference type="InterPro" id="IPR011759">
    <property type="entry name" value="Cyt_c_oxidase_su2_TM_dom"/>
</dbReference>
<evidence type="ECO:0000313" key="6">
    <source>
        <dbReference type="Proteomes" id="UP000187013"/>
    </source>
</evidence>
<dbReference type="Gene3D" id="1.10.287.90">
    <property type="match status" value="1"/>
</dbReference>
<evidence type="ECO:0000313" key="5">
    <source>
        <dbReference type="EMBL" id="GAV56443.1"/>
    </source>
</evidence>
<dbReference type="GO" id="GO:0016020">
    <property type="term" value="C:membrane"/>
    <property type="evidence" value="ECO:0007669"/>
    <property type="project" value="UniProtKB-SubCell"/>
</dbReference>
<evidence type="ECO:0000256" key="3">
    <source>
        <dbReference type="ARBA" id="ARBA00023136"/>
    </source>
</evidence>
<dbReference type="OrthoDB" id="539285at2759"/>
<gene>
    <name evidence="5" type="ORF">ZYGR_0CO00100</name>
</gene>
<feature type="domain" description="Cytochrome oxidase subunit II transmembrane region profile" evidence="4">
    <location>
        <begin position="13"/>
        <end position="51"/>
    </location>
</feature>
<protein>
    <recommendedName>
        <fullName evidence="4">Cytochrome oxidase subunit II transmembrane region profile domain-containing protein</fullName>
    </recommendedName>
</protein>
<dbReference type="GO" id="GO:0022900">
    <property type="term" value="P:electron transport chain"/>
    <property type="evidence" value="ECO:0007669"/>
    <property type="project" value="InterPro"/>
</dbReference>
<dbReference type="Proteomes" id="UP000187013">
    <property type="component" value="Unassembled WGS sequence"/>
</dbReference>
<dbReference type="InterPro" id="IPR036257">
    <property type="entry name" value="Cyt_c_oxidase_su2_TM_sf"/>
</dbReference>
<reference evidence="5 6" key="1">
    <citation type="submission" date="2016-08" db="EMBL/GenBank/DDBJ databases">
        <title>Draft genome sequence of allopolyploid Zygosaccharomyces rouxii.</title>
        <authorList>
            <person name="Watanabe J."/>
            <person name="Uehara K."/>
            <person name="Mogi Y."/>
            <person name="Tsukioka Y."/>
        </authorList>
    </citation>
    <scope>NUCLEOTIDE SEQUENCE [LARGE SCALE GENOMIC DNA]</scope>
    <source>
        <strain evidence="5 6">NBRC 110957</strain>
    </source>
</reference>
<comment type="caution">
    <text evidence="5">The sequence shown here is derived from an EMBL/GenBank/DDBJ whole genome shotgun (WGS) entry which is preliminary data.</text>
</comment>
<organism evidence="5 6">
    <name type="scientific">Zygosaccharomyces rouxii</name>
    <dbReference type="NCBI Taxonomy" id="4956"/>
    <lineage>
        <taxon>Eukaryota</taxon>
        <taxon>Fungi</taxon>
        <taxon>Dikarya</taxon>
        <taxon>Ascomycota</taxon>
        <taxon>Saccharomycotina</taxon>
        <taxon>Saccharomycetes</taxon>
        <taxon>Saccharomycetales</taxon>
        <taxon>Saccharomycetaceae</taxon>
        <taxon>Zygosaccharomyces</taxon>
    </lineage>
</organism>
<dbReference type="PROSITE" id="PS50999">
    <property type="entry name" value="COX2_TM"/>
    <property type="match status" value="1"/>
</dbReference>
<accession>A0A1Q3ALL5</accession>
<dbReference type="Pfam" id="PF02790">
    <property type="entry name" value="COX2_TM"/>
    <property type="match status" value="1"/>
</dbReference>
<name>A0A1Q3ALL5_ZYGRO</name>
<proteinExistence type="predicted"/>
<keyword evidence="2" id="KW-0812">Transmembrane</keyword>
<evidence type="ECO:0000256" key="1">
    <source>
        <dbReference type="ARBA" id="ARBA00004141"/>
    </source>
</evidence>
<sequence length="51" mass="5722">MLSLFMNIIANDVPTPYGCYFQDSATPNQEGILELHDNIMFYLLVVLGLVS</sequence>